<evidence type="ECO:0000259" key="1">
    <source>
        <dbReference type="Pfam" id="PF09407"/>
    </source>
</evidence>
<evidence type="ECO:0000313" key="3">
    <source>
        <dbReference type="Proteomes" id="UP000576969"/>
    </source>
</evidence>
<dbReference type="EMBL" id="JACCBV010000001">
    <property type="protein sequence ID" value="NYE20413.1"/>
    <property type="molecule type" value="Genomic_DNA"/>
</dbReference>
<evidence type="ECO:0000313" key="2">
    <source>
        <dbReference type="EMBL" id="NYE20413.1"/>
    </source>
</evidence>
<keyword evidence="3" id="KW-1185">Reference proteome</keyword>
<dbReference type="InterPro" id="IPR018547">
    <property type="entry name" value="AbiEi_C"/>
</dbReference>
<dbReference type="Pfam" id="PF09407">
    <property type="entry name" value="AbiEi_1"/>
    <property type="match status" value="1"/>
</dbReference>
<comment type="caution">
    <text evidence="2">The sequence shown here is derived from an EMBL/GenBank/DDBJ whole genome shotgun (WGS) entry which is preliminary data.</text>
</comment>
<dbReference type="AlphaFoldDB" id="A0A7Y9GPQ2"/>
<gene>
    <name evidence="2" type="ORF">BJ991_002441</name>
</gene>
<feature type="domain" description="AbiEi antitoxin C-terminal" evidence="1">
    <location>
        <begin position="55"/>
        <end position="130"/>
    </location>
</feature>
<name>A0A7Y9GPQ2_9MICO</name>
<sequence length="187" mass="20135">MPSPFLYFADDRLSTAELSAACLDGHLVGLGEAYIPADAVETAALRAGSLREILRDTLAATHVSAAWIHGARHDPPVRHTVQRAVPRRLHHVHGLRLVYRDLAVDPADLLVIGGVLVTTPVRTLADVARVDDSDHLDAARGLAAGHPGLADDAICWLEAHGRLPNKRSALPLLHALARDRRPAVRTT</sequence>
<reference evidence="2 3" key="1">
    <citation type="submission" date="2020-07" db="EMBL/GenBank/DDBJ databases">
        <title>Sequencing the genomes of 1000 actinobacteria strains.</title>
        <authorList>
            <person name="Klenk H.-P."/>
        </authorList>
    </citation>
    <scope>NUCLEOTIDE SEQUENCE [LARGE SCALE GENOMIC DNA]</scope>
    <source>
        <strain evidence="2 3">DSM 24662</strain>
    </source>
</reference>
<proteinExistence type="predicted"/>
<dbReference type="Proteomes" id="UP000576969">
    <property type="component" value="Unassembled WGS sequence"/>
</dbReference>
<dbReference type="RefSeq" id="WP_179490354.1">
    <property type="nucleotide sequence ID" value="NZ_JACCBV010000001.1"/>
</dbReference>
<accession>A0A7Y9GPQ2</accession>
<organism evidence="2 3">
    <name type="scientific">Microbacterium immunditiarum</name>
    <dbReference type="NCBI Taxonomy" id="337480"/>
    <lineage>
        <taxon>Bacteria</taxon>
        <taxon>Bacillati</taxon>
        <taxon>Actinomycetota</taxon>
        <taxon>Actinomycetes</taxon>
        <taxon>Micrococcales</taxon>
        <taxon>Microbacteriaceae</taxon>
        <taxon>Microbacterium</taxon>
    </lineage>
</organism>
<protein>
    <recommendedName>
        <fullName evidence="1">AbiEi antitoxin C-terminal domain-containing protein</fullName>
    </recommendedName>
</protein>